<accession>A0A085MMY7</accession>
<feature type="signal peptide" evidence="1">
    <location>
        <begin position="1"/>
        <end position="18"/>
    </location>
</feature>
<evidence type="ECO:0000256" key="1">
    <source>
        <dbReference type="SAM" id="SignalP"/>
    </source>
</evidence>
<keyword evidence="3" id="KW-1185">Reference proteome</keyword>
<organism evidence="2 3">
    <name type="scientific">Trichuris suis</name>
    <name type="common">pig whipworm</name>
    <dbReference type="NCBI Taxonomy" id="68888"/>
    <lineage>
        <taxon>Eukaryota</taxon>
        <taxon>Metazoa</taxon>
        <taxon>Ecdysozoa</taxon>
        <taxon>Nematoda</taxon>
        <taxon>Enoplea</taxon>
        <taxon>Dorylaimia</taxon>
        <taxon>Trichinellida</taxon>
        <taxon>Trichuridae</taxon>
        <taxon>Trichuris</taxon>
    </lineage>
</organism>
<feature type="chain" id="PRO_5001795428" description="Secreted protein" evidence="1">
    <location>
        <begin position="19"/>
        <end position="82"/>
    </location>
</feature>
<sequence length="82" mass="9023">MQLKLNAFTLLPVELCSSVSVAVKIPTVEIPKGRNPAGLSDMTVLWRRLAAKLSSSTCNDASGGLRTLDLEIMRLTRYPLRH</sequence>
<name>A0A085MMY7_9BILA</name>
<proteinExistence type="predicted"/>
<evidence type="ECO:0000313" key="2">
    <source>
        <dbReference type="EMBL" id="KFD58583.1"/>
    </source>
</evidence>
<protein>
    <recommendedName>
        <fullName evidence="4">Secreted protein</fullName>
    </recommendedName>
</protein>
<dbReference type="EMBL" id="KL363184">
    <property type="protein sequence ID" value="KFD58583.1"/>
    <property type="molecule type" value="Genomic_DNA"/>
</dbReference>
<evidence type="ECO:0000313" key="3">
    <source>
        <dbReference type="Proteomes" id="UP000030764"/>
    </source>
</evidence>
<dbReference type="Proteomes" id="UP000030764">
    <property type="component" value="Unassembled WGS sequence"/>
</dbReference>
<dbReference type="AlphaFoldDB" id="A0A085MMY7"/>
<keyword evidence="1" id="KW-0732">Signal</keyword>
<gene>
    <name evidence="2" type="ORF">M513_00809</name>
</gene>
<reference evidence="2 3" key="1">
    <citation type="journal article" date="2014" name="Nat. Genet.">
        <title>Genome and transcriptome of the porcine whipworm Trichuris suis.</title>
        <authorList>
            <person name="Jex A.R."/>
            <person name="Nejsum P."/>
            <person name="Schwarz E.M."/>
            <person name="Hu L."/>
            <person name="Young N.D."/>
            <person name="Hall R.S."/>
            <person name="Korhonen P.K."/>
            <person name="Liao S."/>
            <person name="Thamsborg S."/>
            <person name="Xia J."/>
            <person name="Xu P."/>
            <person name="Wang S."/>
            <person name="Scheerlinck J.P."/>
            <person name="Hofmann A."/>
            <person name="Sternberg P.W."/>
            <person name="Wang J."/>
            <person name="Gasser R.B."/>
        </authorList>
    </citation>
    <scope>NUCLEOTIDE SEQUENCE [LARGE SCALE GENOMIC DNA]</scope>
    <source>
        <strain evidence="2">DCEP-RM93M</strain>
    </source>
</reference>
<evidence type="ECO:0008006" key="4">
    <source>
        <dbReference type="Google" id="ProtNLM"/>
    </source>
</evidence>